<evidence type="ECO:0000256" key="1">
    <source>
        <dbReference type="SAM" id="Phobius"/>
    </source>
</evidence>
<dbReference type="AlphaFoldDB" id="K0BAQ0"/>
<dbReference type="PATRIC" id="fig|1229909.8.peg.370"/>
<evidence type="ECO:0000313" key="3">
    <source>
        <dbReference type="Proteomes" id="UP000006100"/>
    </source>
</evidence>
<name>K0BAQ0_9ARCH</name>
<organism evidence="2 3">
    <name type="scientific">Candidatus Nitrosopumilus sediminis</name>
    <dbReference type="NCBI Taxonomy" id="1229909"/>
    <lineage>
        <taxon>Archaea</taxon>
        <taxon>Nitrososphaerota</taxon>
        <taxon>Nitrososphaeria</taxon>
        <taxon>Nitrosopumilales</taxon>
        <taxon>Nitrosopumilaceae</taxon>
        <taxon>Nitrosopumilus</taxon>
    </lineage>
</organism>
<dbReference type="GeneID" id="13697374"/>
<keyword evidence="1" id="KW-1133">Transmembrane helix</keyword>
<protein>
    <submittedName>
        <fullName evidence="2">Uncharacterized protein</fullName>
    </submittedName>
</protein>
<feature type="transmembrane region" description="Helical" evidence="1">
    <location>
        <begin position="84"/>
        <end position="117"/>
    </location>
</feature>
<reference evidence="2 3" key="1">
    <citation type="journal article" date="2012" name="J. Bacteriol.">
        <title>Draft Genome Sequence of an Ammonia-Oxidizing Archaeon, "Candidatus Nitrosopumilus sediminis" AR2, from Svalbard in the Arctic Circle.</title>
        <authorList>
            <person name="Park S.J."/>
            <person name="Kim J.G."/>
            <person name="Jung M.Y."/>
            <person name="Kim S.J."/>
            <person name="Cha I.T."/>
            <person name="Ghai R."/>
            <person name="Martin-Cuadrado A.B."/>
            <person name="Rodriguez-Valera F."/>
            <person name="Rhee S.K."/>
        </authorList>
    </citation>
    <scope>NUCLEOTIDE SEQUENCE [LARGE SCALE GENOMIC DNA]</scope>
    <source>
        <strain evidence="2 3">AR2</strain>
    </source>
</reference>
<accession>K0BAQ0</accession>
<dbReference type="HOGENOM" id="CLU_1850533_0_0_2"/>
<dbReference type="Proteomes" id="UP000006100">
    <property type="component" value="Chromosome"/>
</dbReference>
<keyword evidence="1" id="KW-0472">Membrane</keyword>
<dbReference type="eggNOG" id="arCOG01917">
    <property type="taxonomic scope" value="Archaea"/>
</dbReference>
<keyword evidence="3" id="KW-1185">Reference proteome</keyword>
<dbReference type="KEGG" id="nir:NSED_01775"/>
<dbReference type="eggNOG" id="arCOG03293">
    <property type="taxonomic scope" value="Archaea"/>
</dbReference>
<evidence type="ECO:0000313" key="2">
    <source>
        <dbReference type="EMBL" id="AFS82167.1"/>
    </source>
</evidence>
<dbReference type="STRING" id="1229909.NSED_01775"/>
<dbReference type="RefSeq" id="WP_014964539.1">
    <property type="nucleotide sequence ID" value="NC_018656.1"/>
</dbReference>
<feature type="transmembrane region" description="Helical" evidence="1">
    <location>
        <begin position="57"/>
        <end position="78"/>
    </location>
</feature>
<dbReference type="EMBL" id="CP003843">
    <property type="protein sequence ID" value="AFS82167.1"/>
    <property type="molecule type" value="Genomic_DNA"/>
</dbReference>
<keyword evidence="1" id="KW-0812">Transmembrane</keyword>
<proteinExistence type="predicted"/>
<gene>
    <name evidence="2" type="ORF">NSED_01775</name>
</gene>
<sequence>MDCTKCGFDIKEEDTQFCPKCGTSLNDFANPNTEKPASNTTPSGFQRTPEWKSEGTTLVLTIVLGLFGFGGIGHLYLGQLGKGIGILIVGIILLIVAIFTYGIGLVILIPFAIWVIFDARKQCRKYNDVLEKTGKAPW</sequence>